<accession>A0A812LJ39</accession>
<dbReference type="InterPro" id="IPR015797">
    <property type="entry name" value="NUDIX_hydrolase-like_dom_sf"/>
</dbReference>
<keyword evidence="1" id="KW-0378">Hydrolase</keyword>
<dbReference type="Pfam" id="PF00293">
    <property type="entry name" value="NUDIX"/>
    <property type="match status" value="1"/>
</dbReference>
<dbReference type="Proteomes" id="UP000604046">
    <property type="component" value="Unassembled WGS sequence"/>
</dbReference>
<dbReference type="Gene3D" id="3.90.79.10">
    <property type="entry name" value="Nucleoside Triphosphate Pyrophosphohydrolase"/>
    <property type="match status" value="1"/>
</dbReference>
<evidence type="ECO:0000259" key="2">
    <source>
        <dbReference type="PROSITE" id="PS51462"/>
    </source>
</evidence>
<dbReference type="CDD" id="cd02883">
    <property type="entry name" value="NUDIX_Hydrolase"/>
    <property type="match status" value="1"/>
</dbReference>
<gene>
    <name evidence="3" type="primary">ndx-1</name>
    <name evidence="3" type="ORF">SNAT2548_LOCUS11656</name>
</gene>
<dbReference type="PANTHER" id="PTHR21340">
    <property type="entry name" value="DIADENOSINE 5,5-P1,P4-TETRAPHOSPHATE PYROPHOSPHOHYDROLASE MUTT"/>
    <property type="match status" value="1"/>
</dbReference>
<dbReference type="InterPro" id="IPR000086">
    <property type="entry name" value="NUDIX_hydrolase_dom"/>
</dbReference>
<dbReference type="InterPro" id="IPR051325">
    <property type="entry name" value="Nudix_hydrolase_domain"/>
</dbReference>
<feature type="domain" description="Nudix hydrolase" evidence="2">
    <location>
        <begin position="221"/>
        <end position="352"/>
    </location>
</feature>
<feature type="non-terminal residue" evidence="3">
    <location>
        <position position="1"/>
    </location>
</feature>
<dbReference type="OrthoDB" id="413763at2759"/>
<dbReference type="GO" id="GO:0006754">
    <property type="term" value="P:ATP biosynthetic process"/>
    <property type="evidence" value="ECO:0007669"/>
    <property type="project" value="TreeGrafter"/>
</dbReference>
<dbReference type="SUPFAM" id="SSF55811">
    <property type="entry name" value="Nudix"/>
    <property type="match status" value="1"/>
</dbReference>
<dbReference type="PROSITE" id="PS51462">
    <property type="entry name" value="NUDIX"/>
    <property type="match status" value="1"/>
</dbReference>
<dbReference type="GO" id="GO:0006167">
    <property type="term" value="P:AMP biosynthetic process"/>
    <property type="evidence" value="ECO:0007669"/>
    <property type="project" value="TreeGrafter"/>
</dbReference>
<protein>
    <submittedName>
        <fullName evidence="3">Ndx-1 protein</fullName>
    </submittedName>
</protein>
<dbReference type="InterPro" id="IPR020084">
    <property type="entry name" value="NUDIX_hydrolase_CS"/>
</dbReference>
<reference evidence="3" key="1">
    <citation type="submission" date="2021-02" db="EMBL/GenBank/DDBJ databases">
        <authorList>
            <person name="Dougan E. K."/>
            <person name="Rhodes N."/>
            <person name="Thang M."/>
            <person name="Chan C."/>
        </authorList>
    </citation>
    <scope>NUCLEOTIDE SEQUENCE</scope>
</reference>
<keyword evidence="4" id="KW-1185">Reference proteome</keyword>
<dbReference type="GO" id="GO:0004081">
    <property type="term" value="F:bis(5'-nucleosyl)-tetraphosphatase (asymmetrical) activity"/>
    <property type="evidence" value="ECO:0007669"/>
    <property type="project" value="TreeGrafter"/>
</dbReference>
<evidence type="ECO:0000313" key="4">
    <source>
        <dbReference type="Proteomes" id="UP000604046"/>
    </source>
</evidence>
<dbReference type="EMBL" id="CAJNDS010001066">
    <property type="protein sequence ID" value="CAE7246018.1"/>
    <property type="molecule type" value="Genomic_DNA"/>
</dbReference>
<comment type="caution">
    <text evidence="3">The sequence shown here is derived from an EMBL/GenBank/DDBJ whole genome shotgun (WGS) entry which is preliminary data.</text>
</comment>
<dbReference type="PANTHER" id="PTHR21340:SF0">
    <property type="entry name" value="BIS(5'-NUCLEOSYL)-TETRAPHOSPHATASE [ASYMMETRICAL]"/>
    <property type="match status" value="1"/>
</dbReference>
<proteinExistence type="predicted"/>
<organism evidence="3 4">
    <name type="scientific">Symbiodinium natans</name>
    <dbReference type="NCBI Taxonomy" id="878477"/>
    <lineage>
        <taxon>Eukaryota</taxon>
        <taxon>Sar</taxon>
        <taxon>Alveolata</taxon>
        <taxon>Dinophyceae</taxon>
        <taxon>Suessiales</taxon>
        <taxon>Symbiodiniaceae</taxon>
        <taxon>Symbiodinium</taxon>
    </lineage>
</organism>
<evidence type="ECO:0000313" key="3">
    <source>
        <dbReference type="EMBL" id="CAE7246018.1"/>
    </source>
</evidence>
<sequence>DITVKAEEARRGKKRAFPLNWSADLRSERAAMDDPPPAEVWTLVAAAGGRGPELSAAAHRAGLRAEAVPPDEAALGSIDRLPGRLAVVLAQSPEKTLLQALRRGHAHVFTIAVDEAFARCPASRLAAFDAGARMVTSSVAAVEEALAKVSVIFNSCGPFVCSVCGLGRLSENALHLHMHFHHAVDTIPEDPCPICAERPRNLAVHLHQNHGPPAEREPPPAPYATFAWCVCRRLDGRFLLVNEPAGIAGGRPNFWLPAGRVDRGESLQEACRREALEEAGVPVKVTGLLRLMVDSHQTLRAVFLAEPEDDAHAEPKSVPDWESVGAMWAEVEEVQNLKESDFRHPDPQDLYPKVASGHLKPEPVDTKEFLALEALIRRLTAGDARAERELASVWRSVQAAYPPAVFQRG</sequence>
<evidence type="ECO:0000256" key="1">
    <source>
        <dbReference type="ARBA" id="ARBA00022801"/>
    </source>
</evidence>
<dbReference type="PROSITE" id="PS00893">
    <property type="entry name" value="NUDIX_BOX"/>
    <property type="match status" value="1"/>
</dbReference>
<dbReference type="AlphaFoldDB" id="A0A812LJ39"/>
<name>A0A812LJ39_9DINO</name>